<dbReference type="AlphaFoldDB" id="A0A3N4KAD5"/>
<evidence type="ECO:0000313" key="2">
    <source>
        <dbReference type="Proteomes" id="UP000277580"/>
    </source>
</evidence>
<accession>A0A3N4KAD5</accession>
<gene>
    <name evidence="1" type="ORF">P167DRAFT_402006</name>
</gene>
<proteinExistence type="predicted"/>
<protein>
    <submittedName>
        <fullName evidence="1">Uncharacterized protein</fullName>
    </submittedName>
</protein>
<evidence type="ECO:0000313" key="1">
    <source>
        <dbReference type="EMBL" id="RPB07467.1"/>
    </source>
</evidence>
<name>A0A3N4KAD5_9PEZI</name>
<organism evidence="1 2">
    <name type="scientific">Morchella conica CCBAS932</name>
    <dbReference type="NCBI Taxonomy" id="1392247"/>
    <lineage>
        <taxon>Eukaryota</taxon>
        <taxon>Fungi</taxon>
        <taxon>Dikarya</taxon>
        <taxon>Ascomycota</taxon>
        <taxon>Pezizomycotina</taxon>
        <taxon>Pezizomycetes</taxon>
        <taxon>Pezizales</taxon>
        <taxon>Morchellaceae</taxon>
        <taxon>Morchella</taxon>
    </lineage>
</organism>
<sequence length="150" mass="17154">MPLVFLAIPMLDPELLQPPAIFTPSLSPPPPYPRYRQHPVPCTPYTPRTPGPSPQYQPSTTRAQHCILCVTQSQPVCLGGRNRVCPPARCSSSSSSSMLRYDALASRPMGTFFLQKKGGRVCFLIAHHPILRWWWWWWWIGGFPWLRDLN</sequence>
<dbReference type="EMBL" id="ML119182">
    <property type="protein sequence ID" value="RPB07467.1"/>
    <property type="molecule type" value="Genomic_DNA"/>
</dbReference>
<dbReference type="Proteomes" id="UP000277580">
    <property type="component" value="Unassembled WGS sequence"/>
</dbReference>
<dbReference type="InParanoid" id="A0A3N4KAD5"/>
<reference evidence="1 2" key="1">
    <citation type="journal article" date="2018" name="Nat. Ecol. Evol.">
        <title>Pezizomycetes genomes reveal the molecular basis of ectomycorrhizal truffle lifestyle.</title>
        <authorList>
            <person name="Murat C."/>
            <person name="Payen T."/>
            <person name="Noel B."/>
            <person name="Kuo A."/>
            <person name="Morin E."/>
            <person name="Chen J."/>
            <person name="Kohler A."/>
            <person name="Krizsan K."/>
            <person name="Balestrini R."/>
            <person name="Da Silva C."/>
            <person name="Montanini B."/>
            <person name="Hainaut M."/>
            <person name="Levati E."/>
            <person name="Barry K.W."/>
            <person name="Belfiori B."/>
            <person name="Cichocki N."/>
            <person name="Clum A."/>
            <person name="Dockter R.B."/>
            <person name="Fauchery L."/>
            <person name="Guy J."/>
            <person name="Iotti M."/>
            <person name="Le Tacon F."/>
            <person name="Lindquist E.A."/>
            <person name="Lipzen A."/>
            <person name="Malagnac F."/>
            <person name="Mello A."/>
            <person name="Molinier V."/>
            <person name="Miyauchi S."/>
            <person name="Poulain J."/>
            <person name="Riccioni C."/>
            <person name="Rubini A."/>
            <person name="Sitrit Y."/>
            <person name="Splivallo R."/>
            <person name="Traeger S."/>
            <person name="Wang M."/>
            <person name="Zifcakova L."/>
            <person name="Wipf D."/>
            <person name="Zambonelli A."/>
            <person name="Paolocci F."/>
            <person name="Nowrousian M."/>
            <person name="Ottonello S."/>
            <person name="Baldrian P."/>
            <person name="Spatafora J.W."/>
            <person name="Henrissat B."/>
            <person name="Nagy L.G."/>
            <person name="Aury J.M."/>
            <person name="Wincker P."/>
            <person name="Grigoriev I.V."/>
            <person name="Bonfante P."/>
            <person name="Martin F.M."/>
        </authorList>
    </citation>
    <scope>NUCLEOTIDE SEQUENCE [LARGE SCALE GENOMIC DNA]</scope>
    <source>
        <strain evidence="1 2">CCBAS932</strain>
    </source>
</reference>
<keyword evidence="2" id="KW-1185">Reference proteome</keyword>